<protein>
    <recommendedName>
        <fullName evidence="10">G-patch domain-containing protein</fullName>
    </recommendedName>
</protein>
<dbReference type="Gene3D" id="3.30.70.330">
    <property type="match status" value="1"/>
</dbReference>
<reference evidence="8" key="1">
    <citation type="journal article" date="2020" name="Fungal Divers.">
        <title>Resolving the Mortierellaceae phylogeny through synthesis of multi-gene phylogenetics and phylogenomics.</title>
        <authorList>
            <person name="Vandepol N."/>
            <person name="Liber J."/>
            <person name="Desiro A."/>
            <person name="Na H."/>
            <person name="Kennedy M."/>
            <person name="Barry K."/>
            <person name="Grigoriev I.V."/>
            <person name="Miller A.N."/>
            <person name="O'Donnell K."/>
            <person name="Stajich J.E."/>
            <person name="Bonito G."/>
        </authorList>
    </citation>
    <scope>NUCLEOTIDE SEQUENCE</scope>
    <source>
        <strain evidence="8">NVP60</strain>
    </source>
</reference>
<dbReference type="GO" id="GO:0005634">
    <property type="term" value="C:nucleus"/>
    <property type="evidence" value="ECO:0007669"/>
    <property type="project" value="UniProtKB-SubCell"/>
</dbReference>
<dbReference type="GO" id="GO:0000398">
    <property type="term" value="P:mRNA splicing, via spliceosome"/>
    <property type="evidence" value="ECO:0007669"/>
    <property type="project" value="TreeGrafter"/>
</dbReference>
<comment type="subcellular location">
    <subcellularLocation>
        <location evidence="1">Nucleus</location>
    </subcellularLocation>
</comment>
<evidence type="ECO:0000256" key="1">
    <source>
        <dbReference type="ARBA" id="ARBA00004123"/>
    </source>
</evidence>
<accession>A0A9P6RBP9</accession>
<evidence type="ECO:0000313" key="9">
    <source>
        <dbReference type="Proteomes" id="UP000823405"/>
    </source>
</evidence>
<keyword evidence="2 4" id="KW-0694">RNA-binding</keyword>
<evidence type="ECO:0000259" key="6">
    <source>
        <dbReference type="PROSITE" id="PS50102"/>
    </source>
</evidence>
<feature type="compositionally biased region" description="Basic and acidic residues" evidence="5">
    <location>
        <begin position="601"/>
        <end position="614"/>
    </location>
</feature>
<dbReference type="SMART" id="SM00360">
    <property type="entry name" value="RRM"/>
    <property type="match status" value="1"/>
</dbReference>
<feature type="domain" description="G-patch" evidence="7">
    <location>
        <begin position="677"/>
        <end position="723"/>
    </location>
</feature>
<feature type="region of interest" description="Disordered" evidence="5">
    <location>
        <begin position="311"/>
        <end position="330"/>
    </location>
</feature>
<dbReference type="PANTHER" id="PTHR13948:SF3">
    <property type="entry name" value="FI21118P1"/>
    <property type="match status" value="1"/>
</dbReference>
<dbReference type="PANTHER" id="PTHR13948">
    <property type="entry name" value="RNA-BINDING PROTEIN"/>
    <property type="match status" value="1"/>
</dbReference>
<dbReference type="Pfam" id="PF00076">
    <property type="entry name" value="RRM_1"/>
    <property type="match status" value="1"/>
</dbReference>
<dbReference type="SUPFAM" id="SSF54928">
    <property type="entry name" value="RNA-binding domain, RBD"/>
    <property type="match status" value="1"/>
</dbReference>
<feature type="domain" description="RRM" evidence="6">
    <location>
        <begin position="187"/>
        <end position="267"/>
    </location>
</feature>
<feature type="region of interest" description="Disordered" evidence="5">
    <location>
        <begin position="72"/>
        <end position="133"/>
    </location>
</feature>
<organism evidence="8 9">
    <name type="scientific">Linnemannia gamsii</name>
    <dbReference type="NCBI Taxonomy" id="64522"/>
    <lineage>
        <taxon>Eukaryota</taxon>
        <taxon>Fungi</taxon>
        <taxon>Fungi incertae sedis</taxon>
        <taxon>Mucoromycota</taxon>
        <taxon>Mortierellomycotina</taxon>
        <taxon>Mortierellomycetes</taxon>
        <taxon>Mortierellales</taxon>
        <taxon>Mortierellaceae</taxon>
        <taxon>Linnemannia</taxon>
    </lineage>
</organism>
<sequence>MIAHKESSSPKSKSFCKGCLWTFRKAMFGQLLRPETSDSKAFGWFVIVILDFVEEFSPSIRMGQNWVRIAFSNNPSGSRETSRRSVECGLANDAHRSSPSKQVGRTSEGRSSRGESGTKYNSNSGGHWTGADTESGYDMQQYQQLHYDQQHHHYQDQDQNQNKSLAAAYQPQLLNVGARDIGIVPNSILLVRDLPPLVNEAGIWNALTFLGPLVRVMLVKDRQSKISWGYCFVEFSDTQDATMALEKAKSQAFTIQGKAVEIHYAHYESFIPVYAPTQWTIDYGSEGQLAIYWDEQAYLSVYTSPSSVLRAPPTATSPSTIKAGTGPGTGSEADELRAFYAVMGDVLQSEPSRSGAGSSIFAVPTSRETAFSPSTTSKAAIIPVIPPSIQTPVVLELPTIPTTAKIDKVQLAGIAAAQAAEQLAKAEEKKRKAGQMQSSSSSSVIGIGGGGKKVSIQLQKWSNMQAAGDNNPTVHGISQEALPSTLPISSLSSSSGASLTTSPLASSATTTTAGQKELIYEPDELLDLEINACLLCQRRLKSLQDLRKHQSLSDLHKKNLLDRTAIEAALAKSRGTTSAPSSSSSSSTSTAVKAVAGLGEEEPKYRDRAAERRQIFGQPDYPLPPMPSGRDFSSGGGGGARGNNSYNNPTYARGSSSGYGNQDIIIPEQPTKDGIKEDNIGNRLLKSMGWKEGQGLGKDGDGIKAPIQASGYARGVGIGAGLQRKADGSGRGGPLGNYAESAKELARRRYDQSN</sequence>
<evidence type="ECO:0000256" key="5">
    <source>
        <dbReference type="SAM" id="MobiDB-lite"/>
    </source>
</evidence>
<feature type="compositionally biased region" description="Polar residues" evidence="5">
    <location>
        <begin position="649"/>
        <end position="659"/>
    </location>
</feature>
<keyword evidence="3" id="KW-0539">Nucleus</keyword>
<evidence type="ECO:0008006" key="10">
    <source>
        <dbReference type="Google" id="ProtNLM"/>
    </source>
</evidence>
<dbReference type="InterPro" id="IPR000504">
    <property type="entry name" value="RRM_dom"/>
</dbReference>
<dbReference type="OrthoDB" id="4822at2759"/>
<dbReference type="SMART" id="SM00443">
    <property type="entry name" value="G_patch"/>
    <property type="match status" value="1"/>
</dbReference>
<dbReference type="InterPro" id="IPR035979">
    <property type="entry name" value="RBD_domain_sf"/>
</dbReference>
<dbReference type="PROSITE" id="PS50174">
    <property type="entry name" value="G_PATCH"/>
    <property type="match status" value="1"/>
</dbReference>
<evidence type="ECO:0000256" key="3">
    <source>
        <dbReference type="ARBA" id="ARBA00023242"/>
    </source>
</evidence>
<dbReference type="Proteomes" id="UP000823405">
    <property type="component" value="Unassembled WGS sequence"/>
</dbReference>
<proteinExistence type="predicted"/>
<evidence type="ECO:0000256" key="2">
    <source>
        <dbReference type="ARBA" id="ARBA00022884"/>
    </source>
</evidence>
<dbReference type="EMBL" id="JAAAIN010000331">
    <property type="protein sequence ID" value="KAG0316079.1"/>
    <property type="molecule type" value="Genomic_DNA"/>
</dbReference>
<keyword evidence="9" id="KW-1185">Reference proteome</keyword>
<comment type="caution">
    <text evidence="8">The sequence shown here is derived from an EMBL/GenBank/DDBJ whole genome shotgun (WGS) entry which is preliminary data.</text>
</comment>
<dbReference type="GO" id="GO:0003723">
    <property type="term" value="F:RNA binding"/>
    <property type="evidence" value="ECO:0007669"/>
    <property type="project" value="UniProtKB-UniRule"/>
</dbReference>
<gene>
    <name evidence="8" type="ORF">BGZ97_007445</name>
</gene>
<feature type="region of interest" description="Disordered" evidence="5">
    <location>
        <begin position="571"/>
        <end position="659"/>
    </location>
</feature>
<name>A0A9P6RBP9_9FUNG</name>
<dbReference type="InterPro" id="IPR000467">
    <property type="entry name" value="G_patch_dom"/>
</dbReference>
<dbReference type="Pfam" id="PF01585">
    <property type="entry name" value="G-patch"/>
    <property type="match status" value="1"/>
</dbReference>
<evidence type="ECO:0000259" key="7">
    <source>
        <dbReference type="PROSITE" id="PS50174"/>
    </source>
</evidence>
<evidence type="ECO:0000256" key="4">
    <source>
        <dbReference type="PROSITE-ProRule" id="PRU00176"/>
    </source>
</evidence>
<dbReference type="InterPro" id="IPR012677">
    <property type="entry name" value="Nucleotide-bd_a/b_plait_sf"/>
</dbReference>
<dbReference type="PROSITE" id="PS50102">
    <property type="entry name" value="RRM"/>
    <property type="match status" value="1"/>
</dbReference>
<dbReference type="AlphaFoldDB" id="A0A9P6RBP9"/>
<feature type="region of interest" description="Disordered" evidence="5">
    <location>
        <begin position="722"/>
        <end position="754"/>
    </location>
</feature>
<feature type="compositionally biased region" description="Low complexity" evidence="5">
    <location>
        <begin position="576"/>
        <end position="591"/>
    </location>
</feature>
<feature type="compositionally biased region" description="Basic and acidic residues" evidence="5">
    <location>
        <begin position="741"/>
        <end position="754"/>
    </location>
</feature>
<evidence type="ECO:0000313" key="8">
    <source>
        <dbReference type="EMBL" id="KAG0316079.1"/>
    </source>
</evidence>